<dbReference type="Proteomes" id="UP001066276">
    <property type="component" value="Chromosome 8"/>
</dbReference>
<reference evidence="1" key="1">
    <citation type="journal article" date="2022" name="bioRxiv">
        <title>Sequencing and chromosome-scale assembly of the giantPleurodeles waltlgenome.</title>
        <authorList>
            <person name="Brown T."/>
            <person name="Elewa A."/>
            <person name="Iarovenko S."/>
            <person name="Subramanian E."/>
            <person name="Araus A.J."/>
            <person name="Petzold A."/>
            <person name="Susuki M."/>
            <person name="Suzuki K.-i.T."/>
            <person name="Hayashi T."/>
            <person name="Toyoda A."/>
            <person name="Oliveira C."/>
            <person name="Osipova E."/>
            <person name="Leigh N.D."/>
            <person name="Simon A."/>
            <person name="Yun M.H."/>
        </authorList>
    </citation>
    <scope>NUCLEOTIDE SEQUENCE</scope>
    <source>
        <strain evidence="1">20211129_DDA</strain>
        <tissue evidence="1">Liver</tissue>
    </source>
</reference>
<evidence type="ECO:0000313" key="2">
    <source>
        <dbReference type="Proteomes" id="UP001066276"/>
    </source>
</evidence>
<evidence type="ECO:0000313" key="1">
    <source>
        <dbReference type="EMBL" id="KAJ1113716.1"/>
    </source>
</evidence>
<protein>
    <submittedName>
        <fullName evidence="1">Uncharacterized protein</fullName>
    </submittedName>
</protein>
<name>A0AAV7NCM1_PLEWA</name>
<gene>
    <name evidence="1" type="ORF">NDU88_001958</name>
</gene>
<dbReference type="EMBL" id="JANPWB010000012">
    <property type="protein sequence ID" value="KAJ1113716.1"/>
    <property type="molecule type" value="Genomic_DNA"/>
</dbReference>
<comment type="caution">
    <text evidence="1">The sequence shown here is derived from an EMBL/GenBank/DDBJ whole genome shotgun (WGS) entry which is preliminary data.</text>
</comment>
<keyword evidence="2" id="KW-1185">Reference proteome</keyword>
<accession>A0AAV7NCM1</accession>
<proteinExistence type="predicted"/>
<dbReference type="AlphaFoldDB" id="A0AAV7NCM1"/>
<sequence>MTHCFRYAELITDPDGVPSLFRNYGPGTTVRNYRFRIYGLQSESFFTVCELQTNARAQPDCLTFTTPETMTHCFRYAELITDPDGVPSLFRNYGPGATVRNYRFRIYVSDCYFSKDLSGLQ</sequence>
<organism evidence="1 2">
    <name type="scientific">Pleurodeles waltl</name>
    <name type="common">Iberian ribbed newt</name>
    <dbReference type="NCBI Taxonomy" id="8319"/>
    <lineage>
        <taxon>Eukaryota</taxon>
        <taxon>Metazoa</taxon>
        <taxon>Chordata</taxon>
        <taxon>Craniata</taxon>
        <taxon>Vertebrata</taxon>
        <taxon>Euteleostomi</taxon>
        <taxon>Amphibia</taxon>
        <taxon>Batrachia</taxon>
        <taxon>Caudata</taxon>
        <taxon>Salamandroidea</taxon>
        <taxon>Salamandridae</taxon>
        <taxon>Pleurodelinae</taxon>
        <taxon>Pleurodeles</taxon>
    </lineage>
</organism>